<reference evidence="2" key="2">
    <citation type="journal article" date="2021" name="PeerJ">
        <title>Extensive microbial diversity within the chicken gut microbiome revealed by metagenomics and culture.</title>
        <authorList>
            <person name="Gilroy R."/>
            <person name="Ravi A."/>
            <person name="Getino M."/>
            <person name="Pursley I."/>
            <person name="Horton D.L."/>
            <person name="Alikhan N.F."/>
            <person name="Baker D."/>
            <person name="Gharbi K."/>
            <person name="Hall N."/>
            <person name="Watson M."/>
            <person name="Adriaenssens E.M."/>
            <person name="Foster-Nyarko E."/>
            <person name="Jarju S."/>
            <person name="Secka A."/>
            <person name="Antonio M."/>
            <person name="Oren A."/>
            <person name="Chaudhuri R.R."/>
            <person name="La Ragione R."/>
            <person name="Hildebrand F."/>
            <person name="Pallen M.J."/>
        </authorList>
    </citation>
    <scope>NUCLEOTIDE SEQUENCE</scope>
    <source>
        <strain evidence="2">11687</strain>
    </source>
</reference>
<feature type="transmembrane region" description="Helical" evidence="1">
    <location>
        <begin position="291"/>
        <end position="309"/>
    </location>
</feature>
<feature type="non-terminal residue" evidence="2">
    <location>
        <position position="467"/>
    </location>
</feature>
<organism evidence="2 3">
    <name type="scientific">Candidatus Scatosoma pullistercoris</name>
    <dbReference type="NCBI Taxonomy" id="2840934"/>
    <lineage>
        <taxon>Bacteria</taxon>
        <taxon>Bacillati</taxon>
        <taxon>Bacillota</taxon>
        <taxon>Clostridia</taxon>
        <taxon>Candidatus Scatosoma</taxon>
    </lineage>
</organism>
<feature type="transmembrane region" description="Helical" evidence="1">
    <location>
        <begin position="63"/>
        <end position="91"/>
    </location>
</feature>
<sequence>MKKNGAALLAALIAFLIYFFQLAVSEVYPFGDSYVVASYDLSAQICPFIEHLFDVMDGKSSLFYSYSIAGGADVFGTFAYFFISPFSFLYLLFGDGSVYNACGVVMAFKLAAIAFAGAWFAVKLFRGIPGYLCCAIGIVYAYCGYVFVASTYVNWIDFLIYMPFCAAAFVRFVRTGKFLVFSILMACCIYTCFSISCFSMFIVFPTLVGYAFLGVDRERRNSFIAYLCLSFFVAVLMALPVLLPALMAYLRSGRSGGLFDEFWYGFTFGEKTSFDISEYFDRAGTAWYRKYSYILSDSVFVVLTLVWLFRSGLKTPLSKFMLLAGATTLLPVFVDEAMLLMNMGSYMSYALRFGFLNALYFLGGACLAASECRFGREKAFDGTPLEARDREGASVLYALVCLGAAVVLAVFVSSELYLNIWDSFTSDSALLNDAHAFSGMFAHSLGGLQVIAVLFLIVGAVTLLGVF</sequence>
<evidence type="ECO:0000313" key="2">
    <source>
        <dbReference type="EMBL" id="HIU59124.1"/>
    </source>
</evidence>
<evidence type="ECO:0000256" key="1">
    <source>
        <dbReference type="SAM" id="Phobius"/>
    </source>
</evidence>
<gene>
    <name evidence="2" type="ORF">IAC57_03375</name>
</gene>
<keyword evidence="1" id="KW-1133">Transmembrane helix</keyword>
<feature type="transmembrane region" description="Helical" evidence="1">
    <location>
        <begin position="155"/>
        <end position="173"/>
    </location>
</feature>
<dbReference type="PANTHER" id="PTHR38454">
    <property type="entry name" value="INTEGRAL MEMBRANE PROTEIN-RELATED"/>
    <property type="match status" value="1"/>
</dbReference>
<feature type="transmembrane region" description="Helical" evidence="1">
    <location>
        <begin position="179"/>
        <end position="212"/>
    </location>
</feature>
<dbReference type="EMBL" id="DVMZ01000089">
    <property type="protein sequence ID" value="HIU59124.1"/>
    <property type="molecule type" value="Genomic_DNA"/>
</dbReference>
<feature type="transmembrane region" description="Helical" evidence="1">
    <location>
        <begin position="395"/>
        <end position="420"/>
    </location>
</feature>
<name>A0A9D1MF50_9FIRM</name>
<accession>A0A9D1MF50</accession>
<dbReference type="Proteomes" id="UP000824081">
    <property type="component" value="Unassembled WGS sequence"/>
</dbReference>
<feature type="transmembrane region" description="Helical" evidence="1">
    <location>
        <begin position="440"/>
        <end position="466"/>
    </location>
</feature>
<feature type="transmembrane region" description="Helical" evidence="1">
    <location>
        <begin position="353"/>
        <end position="374"/>
    </location>
</feature>
<feature type="transmembrane region" description="Helical" evidence="1">
    <location>
        <begin position="98"/>
        <end position="122"/>
    </location>
</feature>
<feature type="transmembrane region" description="Helical" evidence="1">
    <location>
        <begin position="224"/>
        <end position="250"/>
    </location>
</feature>
<keyword evidence="1" id="KW-0812">Transmembrane</keyword>
<evidence type="ECO:0000313" key="3">
    <source>
        <dbReference type="Proteomes" id="UP000824081"/>
    </source>
</evidence>
<dbReference type="InterPro" id="IPR018580">
    <property type="entry name" value="Uncharacterised_YfhO"/>
</dbReference>
<keyword evidence="1" id="KW-0472">Membrane</keyword>
<dbReference type="PANTHER" id="PTHR38454:SF1">
    <property type="entry name" value="INTEGRAL MEMBRANE PROTEIN"/>
    <property type="match status" value="1"/>
</dbReference>
<dbReference type="Pfam" id="PF09586">
    <property type="entry name" value="YfhO"/>
    <property type="match status" value="1"/>
</dbReference>
<feature type="transmembrane region" description="Helical" evidence="1">
    <location>
        <begin position="128"/>
        <end position="148"/>
    </location>
</feature>
<reference evidence="2" key="1">
    <citation type="submission" date="2020-10" db="EMBL/GenBank/DDBJ databases">
        <authorList>
            <person name="Gilroy R."/>
        </authorList>
    </citation>
    <scope>NUCLEOTIDE SEQUENCE</scope>
    <source>
        <strain evidence="2">11687</strain>
    </source>
</reference>
<feature type="transmembrane region" description="Helical" evidence="1">
    <location>
        <begin position="321"/>
        <end position="341"/>
    </location>
</feature>
<comment type="caution">
    <text evidence="2">The sequence shown here is derived from an EMBL/GenBank/DDBJ whole genome shotgun (WGS) entry which is preliminary data.</text>
</comment>
<dbReference type="AlphaFoldDB" id="A0A9D1MF50"/>
<protein>
    <submittedName>
        <fullName evidence="2">YfhO family protein</fullName>
    </submittedName>
</protein>
<proteinExistence type="predicted"/>